<reference evidence="7" key="1">
    <citation type="journal article" date="2019" name="Int. J. Syst. Evol. Microbiol.">
        <title>The Global Catalogue of Microorganisms (GCM) 10K type strain sequencing project: providing services to taxonomists for standard genome sequencing and annotation.</title>
        <authorList>
            <consortium name="The Broad Institute Genomics Platform"/>
            <consortium name="The Broad Institute Genome Sequencing Center for Infectious Disease"/>
            <person name="Wu L."/>
            <person name="Ma J."/>
        </authorList>
    </citation>
    <scope>NUCLEOTIDE SEQUENCE [LARGE SCALE GENOMIC DNA]</scope>
    <source>
        <strain evidence="7">KCTC 15012</strain>
    </source>
</reference>
<proteinExistence type="inferred from homology"/>
<protein>
    <submittedName>
        <fullName evidence="6">LysR family transcriptional regulator</fullName>
    </submittedName>
</protein>
<dbReference type="SUPFAM" id="SSF46785">
    <property type="entry name" value="Winged helix' DNA-binding domain"/>
    <property type="match status" value="1"/>
</dbReference>
<dbReference type="PANTHER" id="PTHR30537:SF5">
    <property type="entry name" value="HTH-TYPE TRANSCRIPTIONAL ACTIVATOR TTDR-RELATED"/>
    <property type="match status" value="1"/>
</dbReference>
<keyword evidence="3" id="KW-0238">DNA-binding</keyword>
<dbReference type="InterPro" id="IPR005119">
    <property type="entry name" value="LysR_subst-bd"/>
</dbReference>
<dbReference type="PROSITE" id="PS50931">
    <property type="entry name" value="HTH_LYSR"/>
    <property type="match status" value="1"/>
</dbReference>
<evidence type="ECO:0000313" key="6">
    <source>
        <dbReference type="EMBL" id="MFD2234270.1"/>
    </source>
</evidence>
<keyword evidence="7" id="KW-1185">Reference proteome</keyword>
<evidence type="ECO:0000256" key="1">
    <source>
        <dbReference type="ARBA" id="ARBA00009437"/>
    </source>
</evidence>
<feature type="domain" description="HTH lysR-type" evidence="5">
    <location>
        <begin position="1"/>
        <end position="59"/>
    </location>
</feature>
<keyword evidence="4" id="KW-0804">Transcription</keyword>
<gene>
    <name evidence="6" type="ORF">ACFSNB_10690</name>
</gene>
<keyword evidence="2" id="KW-0805">Transcription regulation</keyword>
<name>A0ABW5CAL9_9PROT</name>
<dbReference type="Gene3D" id="1.10.10.10">
    <property type="entry name" value="Winged helix-like DNA-binding domain superfamily/Winged helix DNA-binding domain"/>
    <property type="match status" value="1"/>
</dbReference>
<dbReference type="CDD" id="cd08422">
    <property type="entry name" value="PBP2_CrgA_like"/>
    <property type="match status" value="1"/>
</dbReference>
<evidence type="ECO:0000313" key="7">
    <source>
        <dbReference type="Proteomes" id="UP001597296"/>
    </source>
</evidence>
<dbReference type="Gene3D" id="3.40.190.290">
    <property type="match status" value="1"/>
</dbReference>
<dbReference type="Pfam" id="PF03466">
    <property type="entry name" value="LysR_substrate"/>
    <property type="match status" value="1"/>
</dbReference>
<organism evidence="6 7">
    <name type="scientific">Phaeospirillum tilakii</name>
    <dbReference type="NCBI Taxonomy" id="741673"/>
    <lineage>
        <taxon>Bacteria</taxon>
        <taxon>Pseudomonadati</taxon>
        <taxon>Pseudomonadota</taxon>
        <taxon>Alphaproteobacteria</taxon>
        <taxon>Rhodospirillales</taxon>
        <taxon>Rhodospirillaceae</taxon>
        <taxon>Phaeospirillum</taxon>
    </lineage>
</organism>
<evidence type="ECO:0000259" key="5">
    <source>
        <dbReference type="PROSITE" id="PS50931"/>
    </source>
</evidence>
<evidence type="ECO:0000256" key="4">
    <source>
        <dbReference type="ARBA" id="ARBA00023163"/>
    </source>
</evidence>
<dbReference type="InterPro" id="IPR058163">
    <property type="entry name" value="LysR-type_TF_proteobact-type"/>
</dbReference>
<dbReference type="Proteomes" id="UP001597296">
    <property type="component" value="Unassembled WGS sequence"/>
</dbReference>
<dbReference type="RefSeq" id="WP_377316321.1">
    <property type="nucleotide sequence ID" value="NZ_JBHUIY010000019.1"/>
</dbReference>
<sequence length="307" mass="33333">MDRLAALTAFAAVAEAGSFAAAARRLGRSTSRLSRQVAELEAALGIRLLHRTTRALTLTEAGRSYHEQVARILAELEAADLSVGRLQAAPRGRLRVAAPMSFGVLHLAPALPAFLERYPEIDLDMAMNDRFVDLVEEGFDLAVRIGRLAESSLIARRLAPLRRVLCASPAFLAAYGTPRTPDDLARLPCLGYSNLSPQEDWSFVDPASGRPWPVRIKARLRVNNGDALRLAALAGVGLAPLPSFLVGPDLAAGTLVSLLDPYLRQEGAIHAVYPPARPLSPKVRAFVDFLAERFGPRPYWEPPSFES</sequence>
<dbReference type="InterPro" id="IPR000847">
    <property type="entry name" value="LysR_HTH_N"/>
</dbReference>
<dbReference type="PANTHER" id="PTHR30537">
    <property type="entry name" value="HTH-TYPE TRANSCRIPTIONAL REGULATOR"/>
    <property type="match status" value="1"/>
</dbReference>
<dbReference type="EMBL" id="JBHUIY010000019">
    <property type="protein sequence ID" value="MFD2234270.1"/>
    <property type="molecule type" value="Genomic_DNA"/>
</dbReference>
<dbReference type="SUPFAM" id="SSF53850">
    <property type="entry name" value="Periplasmic binding protein-like II"/>
    <property type="match status" value="1"/>
</dbReference>
<evidence type="ECO:0000256" key="2">
    <source>
        <dbReference type="ARBA" id="ARBA00023015"/>
    </source>
</evidence>
<evidence type="ECO:0000256" key="3">
    <source>
        <dbReference type="ARBA" id="ARBA00023125"/>
    </source>
</evidence>
<dbReference type="InterPro" id="IPR036390">
    <property type="entry name" value="WH_DNA-bd_sf"/>
</dbReference>
<dbReference type="InterPro" id="IPR036388">
    <property type="entry name" value="WH-like_DNA-bd_sf"/>
</dbReference>
<comment type="similarity">
    <text evidence="1">Belongs to the LysR transcriptional regulatory family.</text>
</comment>
<comment type="caution">
    <text evidence="6">The sequence shown here is derived from an EMBL/GenBank/DDBJ whole genome shotgun (WGS) entry which is preliminary data.</text>
</comment>
<dbReference type="Pfam" id="PF00126">
    <property type="entry name" value="HTH_1"/>
    <property type="match status" value="1"/>
</dbReference>
<accession>A0ABW5CAL9</accession>